<dbReference type="Proteomes" id="UP001175211">
    <property type="component" value="Unassembled WGS sequence"/>
</dbReference>
<evidence type="ECO:0000313" key="2">
    <source>
        <dbReference type="Proteomes" id="UP001175211"/>
    </source>
</evidence>
<keyword evidence="2" id="KW-1185">Reference proteome</keyword>
<dbReference type="AlphaFoldDB" id="A0AA39N6M1"/>
<evidence type="ECO:0000313" key="1">
    <source>
        <dbReference type="EMBL" id="KAK0460096.1"/>
    </source>
</evidence>
<gene>
    <name evidence="1" type="ORF">EV420DRAFT_1763049</name>
</gene>
<name>A0AA39N6M1_ARMTA</name>
<dbReference type="GeneID" id="85364273"/>
<protein>
    <submittedName>
        <fullName evidence="1">Uncharacterized protein</fullName>
    </submittedName>
</protein>
<comment type="caution">
    <text evidence="1">The sequence shown here is derived from an EMBL/GenBank/DDBJ whole genome shotgun (WGS) entry which is preliminary data.</text>
</comment>
<sequence length="235" mass="26569">MSVSSVKGANTYYYFHYTSGSDVPVEANFATEEKNQRIDRQQAPSMEDIAQIMENPNYSTDYLVADARGLIKDFQNCGHAVPTWLSVLDGSLVSVLSAMLDCAPSDRGLRYVSSAICACKSDRMFNRIMQLSLVWFAHFLWPFKALNWYEDREAQSCDALREQVLLRQNHRCAISGLAKIGHEKPPWCGLRISRILHTPIIGSEKTDFFGTMTREIIKNYINPVVNLDYSGGWGP</sequence>
<accession>A0AA39N6M1</accession>
<dbReference type="EMBL" id="JAUEPS010000013">
    <property type="protein sequence ID" value="KAK0460096.1"/>
    <property type="molecule type" value="Genomic_DNA"/>
</dbReference>
<organism evidence="1 2">
    <name type="scientific">Armillaria tabescens</name>
    <name type="common">Ringless honey mushroom</name>
    <name type="synonym">Agaricus tabescens</name>
    <dbReference type="NCBI Taxonomy" id="1929756"/>
    <lineage>
        <taxon>Eukaryota</taxon>
        <taxon>Fungi</taxon>
        <taxon>Dikarya</taxon>
        <taxon>Basidiomycota</taxon>
        <taxon>Agaricomycotina</taxon>
        <taxon>Agaricomycetes</taxon>
        <taxon>Agaricomycetidae</taxon>
        <taxon>Agaricales</taxon>
        <taxon>Marasmiineae</taxon>
        <taxon>Physalacriaceae</taxon>
        <taxon>Desarmillaria</taxon>
    </lineage>
</organism>
<dbReference type="RefSeq" id="XP_060332222.1">
    <property type="nucleotide sequence ID" value="XM_060480725.1"/>
</dbReference>
<reference evidence="1" key="1">
    <citation type="submission" date="2023-06" db="EMBL/GenBank/DDBJ databases">
        <authorList>
            <consortium name="Lawrence Berkeley National Laboratory"/>
            <person name="Ahrendt S."/>
            <person name="Sahu N."/>
            <person name="Indic B."/>
            <person name="Wong-Bajracharya J."/>
            <person name="Merenyi Z."/>
            <person name="Ke H.-M."/>
            <person name="Monk M."/>
            <person name="Kocsube S."/>
            <person name="Drula E."/>
            <person name="Lipzen A."/>
            <person name="Balint B."/>
            <person name="Henrissat B."/>
            <person name="Andreopoulos B."/>
            <person name="Martin F.M."/>
            <person name="Harder C.B."/>
            <person name="Rigling D."/>
            <person name="Ford K.L."/>
            <person name="Foster G.D."/>
            <person name="Pangilinan J."/>
            <person name="Papanicolaou A."/>
            <person name="Barry K."/>
            <person name="LaButti K."/>
            <person name="Viragh M."/>
            <person name="Koriabine M."/>
            <person name="Yan M."/>
            <person name="Riley R."/>
            <person name="Champramary S."/>
            <person name="Plett K.L."/>
            <person name="Tsai I.J."/>
            <person name="Slot J."/>
            <person name="Sipos G."/>
            <person name="Plett J."/>
            <person name="Nagy L.G."/>
            <person name="Grigoriev I.V."/>
        </authorList>
    </citation>
    <scope>NUCLEOTIDE SEQUENCE</scope>
    <source>
        <strain evidence="1">CCBAS 213</strain>
    </source>
</reference>
<proteinExistence type="predicted"/>